<dbReference type="PANTHER" id="PTHR43155">
    <property type="entry name" value="CYCLIC DI-GMP PHOSPHODIESTERASE PA4108-RELATED"/>
    <property type="match status" value="1"/>
</dbReference>
<dbReference type="EMBL" id="NOXS01000035">
    <property type="protein sequence ID" value="OYQ16712.1"/>
    <property type="molecule type" value="Genomic_DNA"/>
</dbReference>
<dbReference type="Pfam" id="PF01590">
    <property type="entry name" value="GAF"/>
    <property type="match status" value="1"/>
</dbReference>
<dbReference type="Gene3D" id="1.10.3210.10">
    <property type="entry name" value="Hypothetical protein af1432"/>
    <property type="match status" value="2"/>
</dbReference>
<dbReference type="Pfam" id="PF13487">
    <property type="entry name" value="HD_5"/>
    <property type="match status" value="1"/>
</dbReference>
<dbReference type="SUPFAM" id="SSF109604">
    <property type="entry name" value="HD-domain/PDEase-like"/>
    <property type="match status" value="2"/>
</dbReference>
<dbReference type="SMART" id="SM00065">
    <property type="entry name" value="GAF"/>
    <property type="match status" value="1"/>
</dbReference>
<dbReference type="SMART" id="SM00471">
    <property type="entry name" value="HDc"/>
    <property type="match status" value="1"/>
</dbReference>
<organism evidence="2 3">
    <name type="scientific">Elstera cyanobacteriorum</name>
    <dbReference type="NCBI Taxonomy" id="2022747"/>
    <lineage>
        <taxon>Bacteria</taxon>
        <taxon>Pseudomonadati</taxon>
        <taxon>Pseudomonadota</taxon>
        <taxon>Alphaproteobacteria</taxon>
        <taxon>Rhodospirillales</taxon>
        <taxon>Rhodospirillaceae</taxon>
        <taxon>Elstera</taxon>
    </lineage>
</organism>
<dbReference type="Proteomes" id="UP000216361">
    <property type="component" value="Unassembled WGS sequence"/>
</dbReference>
<gene>
    <name evidence="2" type="ORF">CHR90_17140</name>
</gene>
<reference evidence="2 3" key="1">
    <citation type="submission" date="2017-07" db="EMBL/GenBank/DDBJ databases">
        <title>Elstera cyanobacteriorum sp. nov., a novel bacterium isolated from cyanobacterial aggregates in a eutrophic lake.</title>
        <authorList>
            <person name="Cai H."/>
        </authorList>
    </citation>
    <scope>NUCLEOTIDE SEQUENCE [LARGE SCALE GENOMIC DNA]</scope>
    <source>
        <strain evidence="2 3">TH019</strain>
    </source>
</reference>
<dbReference type="AlphaFoldDB" id="A0A255XIK1"/>
<dbReference type="GO" id="GO:0008081">
    <property type="term" value="F:phosphoric diester hydrolase activity"/>
    <property type="evidence" value="ECO:0007669"/>
    <property type="project" value="UniProtKB-ARBA"/>
</dbReference>
<protein>
    <recommendedName>
        <fullName evidence="1">HD-GYP domain-containing protein</fullName>
    </recommendedName>
</protein>
<dbReference type="Gene3D" id="3.30.450.40">
    <property type="match status" value="1"/>
</dbReference>
<dbReference type="OrthoDB" id="9802066at2"/>
<dbReference type="CDD" id="cd00077">
    <property type="entry name" value="HDc"/>
    <property type="match status" value="1"/>
</dbReference>
<name>A0A255XIK1_9PROT</name>
<dbReference type="PROSITE" id="PS51832">
    <property type="entry name" value="HD_GYP"/>
    <property type="match status" value="1"/>
</dbReference>
<dbReference type="PANTHER" id="PTHR43155:SF2">
    <property type="entry name" value="CYCLIC DI-GMP PHOSPHODIESTERASE PA4108"/>
    <property type="match status" value="1"/>
</dbReference>
<proteinExistence type="predicted"/>
<dbReference type="InterPro" id="IPR037522">
    <property type="entry name" value="HD_GYP_dom"/>
</dbReference>
<keyword evidence="3" id="KW-1185">Reference proteome</keyword>
<dbReference type="InterPro" id="IPR003607">
    <property type="entry name" value="HD/PDEase_dom"/>
</dbReference>
<dbReference type="RefSeq" id="WP_094410350.1">
    <property type="nucleotide sequence ID" value="NZ_BMJZ01000003.1"/>
</dbReference>
<evidence type="ECO:0000259" key="1">
    <source>
        <dbReference type="PROSITE" id="PS51832"/>
    </source>
</evidence>
<accession>A0A255XIK1</accession>
<evidence type="ECO:0000313" key="3">
    <source>
        <dbReference type="Proteomes" id="UP000216361"/>
    </source>
</evidence>
<evidence type="ECO:0000313" key="2">
    <source>
        <dbReference type="EMBL" id="OYQ16712.1"/>
    </source>
</evidence>
<sequence>MSTLADRTVTAETALKRLIEIGTALAAERNPDRLLEQIIVGAKELSNADGGTLYLTTENDSLRFVILRNDTLGFAKGGTTGEPVQLPELPLHRPDGSPNHNNVATYAALTRKIVNINDAYHAQDFDFSGTKRFDETTGYRSQSFLTVPLCNHLGDVVGVLQLINRINPVTDKVDVFGADLVPLIEALGSQAAMALTNQQLILEQRNLFDAFINLMAGAIDAKSPYTGGHCQRVPALTEMLAAAACQETQGPFASFDLNEDQWYELRVAGGLHDVGKVTTPVHIMDKATKLEKICDRIEEIRVRHEILRRDAEIAYWKGRAEGGDEAVLTAARTARLAEIDEQFAFLRQVNFGTEFTPDAAVDRIKAIAQQTWLLEGEHRPLLLEDEVMNLSIRRGTLNAEDRKIINDHIVLTIQMLEALPFPKLLKNVPEIAGGHHEKMDGTGYPRGLKRDEMSLPARMMGIADIFEALTAADRPYKKPKPLSESIAIMAKMKQDQHIDPELFDLFLRSGVYQDYAEKFLQPDQIDAVDINQYLAPNFNPKGA</sequence>
<comment type="caution">
    <text evidence="2">The sequence shown here is derived from an EMBL/GenBank/DDBJ whole genome shotgun (WGS) entry which is preliminary data.</text>
</comment>
<dbReference type="InterPro" id="IPR003018">
    <property type="entry name" value="GAF"/>
</dbReference>
<dbReference type="InterPro" id="IPR029016">
    <property type="entry name" value="GAF-like_dom_sf"/>
</dbReference>
<dbReference type="SUPFAM" id="SSF55781">
    <property type="entry name" value="GAF domain-like"/>
    <property type="match status" value="1"/>
</dbReference>
<feature type="domain" description="HD-GYP" evidence="1">
    <location>
        <begin position="319"/>
        <end position="522"/>
    </location>
</feature>